<dbReference type="EMBL" id="CP024988">
    <property type="protein sequence ID" value="AWT27117.1"/>
    <property type="molecule type" value="Genomic_DNA"/>
</dbReference>
<proteinExistence type="predicted"/>
<organism evidence="1 2">
    <name type="scientific">Corynebacterium provencense</name>
    <dbReference type="NCBI Taxonomy" id="1737425"/>
    <lineage>
        <taxon>Bacteria</taxon>
        <taxon>Bacillati</taxon>
        <taxon>Actinomycetota</taxon>
        <taxon>Actinomycetes</taxon>
        <taxon>Mycobacteriales</taxon>
        <taxon>Corynebacteriaceae</taxon>
        <taxon>Corynebacterium</taxon>
    </lineage>
</organism>
<dbReference type="Proteomes" id="UP000247696">
    <property type="component" value="Chromosome"/>
</dbReference>
<dbReference type="InterPro" id="IPR025361">
    <property type="entry name" value="DUF4265"/>
</dbReference>
<reference evidence="2" key="1">
    <citation type="submission" date="2017-11" db="EMBL/GenBank/DDBJ databases">
        <title>Otitis media/interna in a cat caused by the recently described species Corynebacterium provencense.</title>
        <authorList>
            <person name="Kittl S."/>
            <person name="Brodard I."/>
            <person name="Rychener L."/>
            <person name="Jores J."/>
            <person name="Roosje P."/>
            <person name="Gobeli Brawand S."/>
        </authorList>
    </citation>
    <scope>NUCLEOTIDE SEQUENCE [LARGE SCALE GENOMIC DNA]</scope>
    <source>
        <strain evidence="2">17KM38</strain>
    </source>
</reference>
<dbReference type="AlphaFoldDB" id="A0A2Z3YYE8"/>
<name>A0A2Z3YYE8_9CORY</name>
<protein>
    <submittedName>
        <fullName evidence="1">Uncharacterized protein</fullName>
    </submittedName>
</protein>
<dbReference type="STRING" id="1737425.GCA_900049755_01503"/>
<accession>A0A2Z3YYE8</accession>
<keyword evidence="2" id="KW-1185">Reference proteome</keyword>
<dbReference type="KEGG" id="cpre:Csp1_23670"/>
<evidence type="ECO:0000313" key="1">
    <source>
        <dbReference type="EMBL" id="AWT27117.1"/>
    </source>
</evidence>
<gene>
    <name evidence="1" type="ORF">Csp1_23670</name>
</gene>
<sequence>MEPQCAGSVRTVTAPAGTMSGATAETLVTWNLGGGHHVIRSVPVVATYLAHGDIVSCSERDGTLVVDDVVVRGGGTTLRLLVDSEHAGHRPGLREQLAGQLIVSGCVVEWIGNHVLAVGVGPDVDAGDIGTLCDAWEDAGVVKVLPCGRGLSGGSAQQSEN</sequence>
<dbReference type="Pfam" id="PF14085">
    <property type="entry name" value="DUF4265"/>
    <property type="match status" value="1"/>
</dbReference>
<evidence type="ECO:0000313" key="2">
    <source>
        <dbReference type="Proteomes" id="UP000247696"/>
    </source>
</evidence>